<accession>A0A1M6PIE8</accession>
<sequence>MNYMTLKEASAKWGITPRMINYYCARERIPGAIKIAAVWVIPKDAEKPIDRRVKKRGDGSDTDCNM</sequence>
<evidence type="ECO:0000313" key="2">
    <source>
        <dbReference type="Proteomes" id="UP000184301"/>
    </source>
</evidence>
<reference evidence="1 2" key="1">
    <citation type="submission" date="2016-11" db="EMBL/GenBank/DDBJ databases">
        <authorList>
            <person name="Jaros S."/>
            <person name="Januszkiewicz K."/>
            <person name="Wedrychowicz H."/>
        </authorList>
    </citation>
    <scope>NUCLEOTIDE SEQUENCE [LARGE SCALE GENOMIC DNA]</scope>
    <source>
        <strain evidence="1 2">DSM 15480</strain>
    </source>
</reference>
<keyword evidence="2" id="KW-1185">Reference proteome</keyword>
<dbReference type="STRING" id="1121950.SAMN02745243_02138"/>
<evidence type="ECO:0008006" key="3">
    <source>
        <dbReference type="Google" id="ProtNLM"/>
    </source>
</evidence>
<dbReference type="AlphaFoldDB" id="A0A1M6PIE8"/>
<name>A0A1M6PIE8_9FIRM</name>
<evidence type="ECO:0000313" key="1">
    <source>
        <dbReference type="EMBL" id="SHK07693.1"/>
    </source>
</evidence>
<dbReference type="EMBL" id="FQZY01000028">
    <property type="protein sequence ID" value="SHK07693.1"/>
    <property type="molecule type" value="Genomic_DNA"/>
</dbReference>
<organism evidence="1 2">
    <name type="scientific">Hespellia stercorisuis DSM 15480</name>
    <dbReference type="NCBI Taxonomy" id="1121950"/>
    <lineage>
        <taxon>Bacteria</taxon>
        <taxon>Bacillati</taxon>
        <taxon>Bacillota</taxon>
        <taxon>Clostridia</taxon>
        <taxon>Lachnospirales</taxon>
        <taxon>Lachnospiraceae</taxon>
        <taxon>Hespellia</taxon>
    </lineage>
</organism>
<dbReference type="OrthoDB" id="9799038at2"/>
<proteinExistence type="predicted"/>
<protein>
    <recommendedName>
        <fullName evidence="3">Helix-turn-helix domain-containing protein</fullName>
    </recommendedName>
</protein>
<gene>
    <name evidence="1" type="ORF">SAMN02745243_02138</name>
</gene>
<dbReference type="Proteomes" id="UP000184301">
    <property type="component" value="Unassembled WGS sequence"/>
</dbReference>
<dbReference type="RefSeq" id="WP_073109846.1">
    <property type="nucleotide sequence ID" value="NZ_FQZY01000028.1"/>
</dbReference>